<proteinExistence type="predicted"/>
<keyword evidence="2" id="KW-1185">Reference proteome</keyword>
<accession>A0ACC0UGU9</accession>
<name>A0ACC0UGU9_9AGAM</name>
<evidence type="ECO:0000313" key="2">
    <source>
        <dbReference type="Proteomes" id="UP001207468"/>
    </source>
</evidence>
<dbReference type="EMBL" id="JAGFNK010000035">
    <property type="protein sequence ID" value="KAI9510727.1"/>
    <property type="molecule type" value="Genomic_DNA"/>
</dbReference>
<reference evidence="1" key="1">
    <citation type="submission" date="2021-03" db="EMBL/GenBank/DDBJ databases">
        <title>Evolutionary priming and transition to the ectomycorrhizal habit in an iconic lineage of mushroom-forming fungi: is preadaptation a requirement?</title>
        <authorList>
            <consortium name="DOE Joint Genome Institute"/>
            <person name="Looney B.P."/>
            <person name="Miyauchi S."/>
            <person name="Morin E."/>
            <person name="Drula E."/>
            <person name="Courty P.E."/>
            <person name="Chicoki N."/>
            <person name="Fauchery L."/>
            <person name="Kohler A."/>
            <person name="Kuo A."/>
            <person name="LaButti K."/>
            <person name="Pangilinan J."/>
            <person name="Lipzen A."/>
            <person name="Riley R."/>
            <person name="Andreopoulos W."/>
            <person name="He G."/>
            <person name="Johnson J."/>
            <person name="Barry K.W."/>
            <person name="Grigoriev I.V."/>
            <person name="Nagy L."/>
            <person name="Hibbett D."/>
            <person name="Henrissat B."/>
            <person name="Matheny P.B."/>
            <person name="Labbe J."/>
            <person name="Martin A.F."/>
        </authorList>
    </citation>
    <scope>NUCLEOTIDE SEQUENCE</scope>
    <source>
        <strain evidence="1">BPL698</strain>
    </source>
</reference>
<dbReference type="Proteomes" id="UP001207468">
    <property type="component" value="Unassembled WGS sequence"/>
</dbReference>
<organism evidence="1 2">
    <name type="scientific">Russula earlei</name>
    <dbReference type="NCBI Taxonomy" id="71964"/>
    <lineage>
        <taxon>Eukaryota</taxon>
        <taxon>Fungi</taxon>
        <taxon>Dikarya</taxon>
        <taxon>Basidiomycota</taxon>
        <taxon>Agaricomycotina</taxon>
        <taxon>Agaricomycetes</taxon>
        <taxon>Russulales</taxon>
        <taxon>Russulaceae</taxon>
        <taxon>Russula</taxon>
    </lineage>
</organism>
<comment type="caution">
    <text evidence="1">The sequence shown here is derived from an EMBL/GenBank/DDBJ whole genome shotgun (WGS) entry which is preliminary data.</text>
</comment>
<sequence length="95" mass="9994">MSCPRDLMEFFVAPLAGPACAAATDIPDLFNTLGVDGEPGNRRIAVGCTEVGTALVVLSIVRGEGDRGKDGFYVRNAVGLMSYRHVGTLTLTLAH</sequence>
<protein>
    <submittedName>
        <fullName evidence="1">Uncharacterized protein</fullName>
    </submittedName>
</protein>
<evidence type="ECO:0000313" key="1">
    <source>
        <dbReference type="EMBL" id="KAI9510727.1"/>
    </source>
</evidence>
<gene>
    <name evidence="1" type="ORF">F5148DRAFT_1176809</name>
</gene>